<dbReference type="InterPro" id="IPR013099">
    <property type="entry name" value="K_chnl_dom"/>
</dbReference>
<evidence type="ECO:0000313" key="11">
    <source>
        <dbReference type="Proteomes" id="UP000887116"/>
    </source>
</evidence>
<evidence type="ECO:0000259" key="9">
    <source>
        <dbReference type="SMART" id="SM01053"/>
    </source>
</evidence>
<dbReference type="PANTHER" id="PTHR10153">
    <property type="entry name" value="SMALL CONDUCTANCE CALCIUM-ACTIVATED POTASSIUM CHANNEL"/>
    <property type="match status" value="1"/>
</dbReference>
<comment type="subcellular location">
    <subcellularLocation>
        <location evidence="1">Membrane</location>
        <topology evidence="1">Multi-pass membrane protein</topology>
    </subcellularLocation>
</comment>
<keyword evidence="2" id="KW-0813">Transport</keyword>
<evidence type="ECO:0000256" key="7">
    <source>
        <dbReference type="ARBA" id="ARBA00023303"/>
    </source>
</evidence>
<dbReference type="Gene3D" id="1.10.287.70">
    <property type="match status" value="2"/>
</dbReference>
<dbReference type="Pfam" id="PF07885">
    <property type="entry name" value="Ion_trans_2"/>
    <property type="match status" value="1"/>
</dbReference>
<dbReference type="InterPro" id="IPR015449">
    <property type="entry name" value="K_chnl_Ca-activ_SK"/>
</dbReference>
<dbReference type="GO" id="GO:0016286">
    <property type="term" value="F:small conductance calcium-activated potassium channel activity"/>
    <property type="evidence" value="ECO:0007669"/>
    <property type="project" value="InterPro"/>
</dbReference>
<dbReference type="EMBL" id="BMAO01033530">
    <property type="protein sequence ID" value="GFQ90248.1"/>
    <property type="molecule type" value="Genomic_DNA"/>
</dbReference>
<keyword evidence="8" id="KW-0175">Coiled coil</keyword>
<organism evidence="10 11">
    <name type="scientific">Trichonephila clavata</name>
    <name type="common">Joro spider</name>
    <name type="synonym">Nephila clavata</name>
    <dbReference type="NCBI Taxonomy" id="2740835"/>
    <lineage>
        <taxon>Eukaryota</taxon>
        <taxon>Metazoa</taxon>
        <taxon>Ecdysozoa</taxon>
        <taxon>Arthropoda</taxon>
        <taxon>Chelicerata</taxon>
        <taxon>Arachnida</taxon>
        <taxon>Araneae</taxon>
        <taxon>Araneomorphae</taxon>
        <taxon>Entelegynae</taxon>
        <taxon>Araneoidea</taxon>
        <taxon>Nephilidae</taxon>
        <taxon>Trichonephila</taxon>
    </lineage>
</organism>
<dbReference type="GO" id="GO:0005516">
    <property type="term" value="F:calmodulin binding"/>
    <property type="evidence" value="ECO:0007669"/>
    <property type="project" value="InterPro"/>
</dbReference>
<evidence type="ECO:0000313" key="10">
    <source>
        <dbReference type="EMBL" id="GFQ90248.1"/>
    </source>
</evidence>
<dbReference type="SUPFAM" id="SSF81327">
    <property type="entry name" value="Small-conductance potassium channel"/>
    <property type="match status" value="1"/>
</dbReference>
<accession>A0A8X6FWL1</accession>
<dbReference type="Proteomes" id="UP000887116">
    <property type="component" value="Unassembled WGS sequence"/>
</dbReference>
<dbReference type="AlphaFoldDB" id="A0A8X6FWL1"/>
<keyword evidence="5" id="KW-0406">Ion transport</keyword>
<dbReference type="SMART" id="SM01053">
    <property type="entry name" value="CaMBD"/>
    <property type="match status" value="1"/>
</dbReference>
<dbReference type="InterPro" id="IPR004178">
    <property type="entry name" value="CaM-bd_dom"/>
</dbReference>
<comment type="caution">
    <text evidence="10">The sequence shown here is derived from an EMBL/GenBank/DDBJ whole genome shotgun (WGS) entry which is preliminary data.</text>
</comment>
<keyword evidence="7 10" id="KW-0407">Ion channel</keyword>
<evidence type="ECO:0000256" key="5">
    <source>
        <dbReference type="ARBA" id="ARBA00023065"/>
    </source>
</evidence>
<keyword evidence="3" id="KW-0812">Transmembrane</keyword>
<name>A0A8X6FWL1_TRICU</name>
<keyword evidence="6" id="KW-0472">Membrane</keyword>
<dbReference type="OrthoDB" id="73653at2759"/>
<evidence type="ECO:0000256" key="4">
    <source>
        <dbReference type="ARBA" id="ARBA00022989"/>
    </source>
</evidence>
<feature type="domain" description="Calmodulin-binding" evidence="9">
    <location>
        <begin position="153"/>
        <end position="229"/>
    </location>
</feature>
<evidence type="ECO:0000256" key="2">
    <source>
        <dbReference type="ARBA" id="ARBA00022448"/>
    </source>
</evidence>
<dbReference type="SUPFAM" id="SSF81324">
    <property type="entry name" value="Voltage-gated potassium channels"/>
    <property type="match status" value="1"/>
</dbReference>
<dbReference type="Pfam" id="PF02888">
    <property type="entry name" value="CaMBD"/>
    <property type="match status" value="1"/>
</dbReference>
<keyword evidence="11" id="KW-1185">Reference proteome</keyword>
<keyword evidence="4" id="KW-1133">Transmembrane helix</keyword>
<proteinExistence type="predicted"/>
<evidence type="ECO:0000256" key="3">
    <source>
        <dbReference type="ARBA" id="ARBA00022692"/>
    </source>
</evidence>
<dbReference type="GO" id="GO:0016020">
    <property type="term" value="C:membrane"/>
    <property type="evidence" value="ECO:0007669"/>
    <property type="project" value="UniProtKB-SubCell"/>
</dbReference>
<dbReference type="InterPro" id="IPR036122">
    <property type="entry name" value="CaM-bd_dom_sf"/>
</dbReference>
<dbReference type="FunFam" id="1.10.287.70:FF:000022">
    <property type="entry name" value="Small conductance calcium-activated potassium channel, isoform O"/>
    <property type="match status" value="1"/>
</dbReference>
<evidence type="ECO:0000256" key="1">
    <source>
        <dbReference type="ARBA" id="ARBA00004141"/>
    </source>
</evidence>
<evidence type="ECO:0000256" key="8">
    <source>
        <dbReference type="SAM" id="Coils"/>
    </source>
</evidence>
<feature type="coiled-coil region" evidence="8">
    <location>
        <begin position="234"/>
        <end position="261"/>
    </location>
</feature>
<reference evidence="10" key="1">
    <citation type="submission" date="2020-07" db="EMBL/GenBank/DDBJ databases">
        <title>Multicomponent nature underlies the extraordinary mechanical properties of spider dragline silk.</title>
        <authorList>
            <person name="Kono N."/>
            <person name="Nakamura H."/>
            <person name="Mori M."/>
            <person name="Yoshida Y."/>
            <person name="Ohtoshi R."/>
            <person name="Malay A.D."/>
            <person name="Moran D.A.P."/>
            <person name="Tomita M."/>
            <person name="Numata K."/>
            <person name="Arakawa K."/>
        </authorList>
    </citation>
    <scope>NUCLEOTIDE SEQUENCE</scope>
</reference>
<sequence>MVFLSFVKSYLVVKKVKKASKVVYNFLDVSFGSSTSQVTAAQPCESDRLTVCARRRDAVPAHVPAPLPHLQSDAAPQYHDPEHANLLNTMWLTAITFLSVGYGDIVPNTYCGRGISVSTGLMGAGCTALVVAVIARKLELTRAEKHVHNFMMDTQLSKRLKNAAASVLRETWLIYKHTKLVKRVCPGRVRLHQRKFLLAIYTLRKVKLEQRKLMDNANTISDMAKTSNSIYEVVSDLSQRLLSLEDRLQAATERIVAIQETLDTLPDLLMCRIQATRKPSFHQPGTGPSWASISSVNLPASQRRSCTLGIPTIVPRSGSANN</sequence>
<gene>
    <name evidence="10" type="primary">SK</name>
    <name evidence="10" type="ORF">TNCT_189901</name>
</gene>
<protein>
    <submittedName>
        <fullName evidence="10">Small conductance calcium-activated potassium channel protein</fullName>
    </submittedName>
</protein>
<evidence type="ECO:0000256" key="6">
    <source>
        <dbReference type="ARBA" id="ARBA00023136"/>
    </source>
</evidence>